<dbReference type="PANTHER" id="PTHR10683">
    <property type="entry name" value="TRANSALDOLASE"/>
    <property type="match status" value="1"/>
</dbReference>
<dbReference type="PROSITE" id="PS01054">
    <property type="entry name" value="TRANSALDOLASE_1"/>
    <property type="match status" value="1"/>
</dbReference>
<dbReference type="Gene3D" id="3.20.20.70">
    <property type="entry name" value="Aldolase class I"/>
    <property type="match status" value="1"/>
</dbReference>
<dbReference type="InterPro" id="IPR018225">
    <property type="entry name" value="Transaldolase_AS"/>
</dbReference>
<name>A0AAE9XLX3_9ENTE</name>
<proteinExistence type="predicted"/>
<dbReference type="EMBL" id="CP116507">
    <property type="protein sequence ID" value="WCG23200.1"/>
    <property type="molecule type" value="Genomic_DNA"/>
</dbReference>
<organism evidence="2 3">
    <name type="scientific">Vagococcus lutrae</name>
    <dbReference type="NCBI Taxonomy" id="81947"/>
    <lineage>
        <taxon>Bacteria</taxon>
        <taxon>Bacillati</taxon>
        <taxon>Bacillota</taxon>
        <taxon>Bacilli</taxon>
        <taxon>Lactobacillales</taxon>
        <taxon>Enterococcaceae</taxon>
        <taxon>Vagococcus</taxon>
    </lineage>
</organism>
<sequence>MYLDTANIDQIKELQSYGFLKGVTTNPTLLAREKRPRVIQLQAIAQQLKPEMTLFIQLEGLSHEALYQDFLQLEATFPKVNRCYKVALNEAGLQTIASIKQSHPETSLLATAIYSAEQMYLAALAGCQYIAPYVNRMQVAGIAPYEEIHLARTFIDQKDLTAQIMGASFKNTRQIKKSYQAGAHVTTVAPDVLKQMSTQTIVEQAIAQFEKDSRSLS</sequence>
<dbReference type="AlphaFoldDB" id="A0AAE9XLX3"/>
<accession>A0AAE9XLX3</accession>
<keyword evidence="1" id="KW-0704">Schiff base</keyword>
<dbReference type="Proteomes" id="UP001179600">
    <property type="component" value="Chromosome"/>
</dbReference>
<reference evidence="2" key="1">
    <citation type="submission" date="2023-01" db="EMBL/GenBank/DDBJ databases">
        <title>Oxazolidinone resistance genes in florfenicol resistant enterococci from beef cattle and veal calves at slaughter.</title>
        <authorList>
            <person name="Biggel M."/>
        </authorList>
    </citation>
    <scope>NUCLEOTIDE SEQUENCE</scope>
    <source>
        <strain evidence="2">K204-1</strain>
    </source>
</reference>
<evidence type="ECO:0000313" key="3">
    <source>
        <dbReference type="Proteomes" id="UP001179600"/>
    </source>
</evidence>
<dbReference type="InterPro" id="IPR013785">
    <property type="entry name" value="Aldolase_TIM"/>
</dbReference>
<dbReference type="SUPFAM" id="SSF51569">
    <property type="entry name" value="Aldolase"/>
    <property type="match status" value="1"/>
</dbReference>
<gene>
    <name evidence="2" type="ORF">PML95_02880</name>
</gene>
<dbReference type="GO" id="GO:0005975">
    <property type="term" value="P:carbohydrate metabolic process"/>
    <property type="evidence" value="ECO:0007669"/>
    <property type="project" value="InterPro"/>
</dbReference>
<dbReference type="InterPro" id="IPR001585">
    <property type="entry name" value="TAL/FSA"/>
</dbReference>
<protein>
    <submittedName>
        <fullName evidence="2">Transaldolase family protein</fullName>
    </submittedName>
</protein>
<dbReference type="Pfam" id="PF00923">
    <property type="entry name" value="TAL_FSA"/>
    <property type="match status" value="1"/>
</dbReference>
<dbReference type="RefSeq" id="WP_272163551.1">
    <property type="nucleotide sequence ID" value="NZ_CP116507.1"/>
</dbReference>
<dbReference type="PANTHER" id="PTHR10683:SF28">
    <property type="entry name" value="TRANSALDOLASE C"/>
    <property type="match status" value="1"/>
</dbReference>
<evidence type="ECO:0000256" key="1">
    <source>
        <dbReference type="ARBA" id="ARBA00023270"/>
    </source>
</evidence>
<evidence type="ECO:0000313" key="2">
    <source>
        <dbReference type="EMBL" id="WCG23200.1"/>
    </source>
</evidence>